<dbReference type="FunFam" id="3.40.50.300:FF:001902">
    <property type="entry name" value="ATP dependent DEAD-box helicase, putative"/>
    <property type="match status" value="1"/>
</dbReference>
<dbReference type="PANTHER" id="PTHR12131">
    <property type="entry name" value="ATP-DEPENDENT RNA AND DNA HELICASE"/>
    <property type="match status" value="1"/>
</dbReference>
<dbReference type="SMART" id="SM00490">
    <property type="entry name" value="HELICc"/>
    <property type="match status" value="1"/>
</dbReference>
<organism evidence="6 7">
    <name type="scientific">Plasmodium falciparum IGH-CR14</name>
    <dbReference type="NCBI Taxonomy" id="580059"/>
    <lineage>
        <taxon>Eukaryota</taxon>
        <taxon>Sar</taxon>
        <taxon>Alveolata</taxon>
        <taxon>Apicomplexa</taxon>
        <taxon>Aconoidasida</taxon>
        <taxon>Haemosporida</taxon>
        <taxon>Plasmodiidae</taxon>
        <taxon>Plasmodium</taxon>
        <taxon>Plasmodium (Laverania)</taxon>
    </lineage>
</organism>
<dbReference type="GO" id="GO:0016787">
    <property type="term" value="F:hydrolase activity"/>
    <property type="evidence" value="ECO:0007669"/>
    <property type="project" value="UniProtKB-KW"/>
</dbReference>
<gene>
    <name evidence="6" type="ORF">PFMG_04147</name>
</gene>
<keyword evidence="3 6" id="KW-0347">Helicase</keyword>
<accession>A0A0L1IE91</accession>
<dbReference type="AlphaFoldDB" id="A0A0L1IE91"/>
<sequence>MFIKKNEFFFFNIYDLLKKRKFRFSHFIERTNDNFKKQVNEEYARVQRNISLNEDDILKIRNVMIRIGNDKNILSSIIHTYNIPSFFLLDKDVRNHFLSYIKDDISYADQLRNCILMHNDVDENKDDDNFFNVQVKKNNNENIKPDNYCNKLDLFNHSNENYTTTPPNQIYNNNNNKNNNNNNNNYYYNNYCCDKQNIHNITKEKLKRSDEIIVNILLIFIKKYYYKQWMFYEHIKRLCDYTEINLYIKNNNKKKVRNIHLYVGPPNSGKTYHAFQKLMLSKNGLYCSPLRLLAWEVYSKLTRMNKKVNLLTGQEIIIKHNNNKQYGDIHHNNNQHGDIHHNNKQHGDIHHNNNQHGDIHHNNKQHGDIHHNNNQHGDIHHNNNQHGDIHHNNKQHGDIHHNNNQHGDIHHNNNQDDNVTHTVCTIEMTPLNKEYDCAIVDEIQMINNESRGHAWTNVLMNLNSKDIYLCGSEYIIDLIKNLADILNDKLIIKKFERLGSLHLQEYNTTLEDVQTGDCIITFSRNNIMLLKRILEKYNKRVFVIYGSLPPDSKKKQINMFNEYCKNHIDQTDETTQRDLEHNQHNVQLLYEKKIEKYKIKIDTYKQRLNKNKLNNNMKKYNDSIFYYKNILRKYFHYVKKYKHHQKKKKETILIATDVIGMGLNINIKRIIFYSLKKYDGDILRYLTMSEFLQIAGRAGRFNPSCTNKSIGYITCVHLDDINILKNIFKHKYINSLNYISTGHLKKGESEFRQSNPHHVHNINNLLNIQHSTLLNIYHIIKKEKNLKEHKIDIIANKMNDIYNSAHYQKSEIIKDMHNKNNDSNNNDDYDYDDFMCSRNFTNNYQAKAGFFPNYHIVEELRKTLEYEYNSKIKLHDILKVLVEYVKLNDEYFFLTKNYNNMITITKELEHINLEQNIIFTYSLCPININNIVLLNTLKTFCMSHSILGYVDFFNCMNNNIFYHVDGKKYVDLLNNEPNNNKTINHNILYYSNIQRDTNINKRLINQYDEYVREHVKSNINYKDNNNNNDNNNDNDNNYYDISTNNFHFNKKIDTDNNFYIHSLWEDNERQIKSINTQNNNLDNIIHIDEYTQLLEIYYEIMDMYCWLYTKFPDVYKNINLVSNEKKKVSMKIIHMLTHTFNENKQAC</sequence>
<dbReference type="GO" id="GO:0045025">
    <property type="term" value="C:mitochondrial degradosome"/>
    <property type="evidence" value="ECO:0007669"/>
    <property type="project" value="TreeGrafter"/>
</dbReference>
<protein>
    <submittedName>
        <fullName evidence="6">ATP-dependent DEAD box helicase</fullName>
    </submittedName>
</protein>
<dbReference type="Gene3D" id="1.20.272.40">
    <property type="match status" value="1"/>
</dbReference>
<dbReference type="OrthoDB" id="6692397at2759"/>
<dbReference type="InterPro" id="IPR001650">
    <property type="entry name" value="Helicase_C-like"/>
</dbReference>
<dbReference type="EMBL" id="GG665412">
    <property type="protein sequence ID" value="KNG77929.1"/>
    <property type="molecule type" value="Genomic_DNA"/>
</dbReference>
<dbReference type="GO" id="GO:0005524">
    <property type="term" value="F:ATP binding"/>
    <property type="evidence" value="ECO:0007669"/>
    <property type="project" value="UniProtKB-KW"/>
</dbReference>
<evidence type="ECO:0000313" key="7">
    <source>
        <dbReference type="Proteomes" id="UP000054562"/>
    </source>
</evidence>
<evidence type="ECO:0000313" key="6">
    <source>
        <dbReference type="EMBL" id="KNG77929.1"/>
    </source>
</evidence>
<dbReference type="Gene3D" id="1.20.58.1080">
    <property type="match status" value="1"/>
</dbReference>
<evidence type="ECO:0000256" key="2">
    <source>
        <dbReference type="ARBA" id="ARBA00022801"/>
    </source>
</evidence>
<dbReference type="SUPFAM" id="SSF52540">
    <property type="entry name" value="P-loop containing nucleoside triphosphate hydrolases"/>
    <property type="match status" value="2"/>
</dbReference>
<evidence type="ECO:0000259" key="5">
    <source>
        <dbReference type="PROSITE" id="PS51194"/>
    </source>
</evidence>
<dbReference type="Pfam" id="PF22527">
    <property type="entry name" value="DEXQc_Suv3"/>
    <property type="match status" value="2"/>
</dbReference>
<dbReference type="FunFam" id="3.40.50.300:FF:001899">
    <property type="entry name" value="ATP dependent DEAD-box helicase, putative"/>
    <property type="match status" value="1"/>
</dbReference>
<dbReference type="InterPro" id="IPR055206">
    <property type="entry name" value="DEXQc_SUV3"/>
</dbReference>
<dbReference type="PANTHER" id="PTHR12131:SF1">
    <property type="entry name" value="ATP-DEPENDENT RNA HELICASE SUPV3L1, MITOCHONDRIAL-RELATED"/>
    <property type="match status" value="1"/>
</dbReference>
<dbReference type="Gene3D" id="3.40.50.300">
    <property type="entry name" value="P-loop containing nucleotide triphosphate hydrolases"/>
    <property type="match status" value="3"/>
</dbReference>
<dbReference type="Pfam" id="PF00271">
    <property type="entry name" value="Helicase_C"/>
    <property type="match status" value="1"/>
</dbReference>
<dbReference type="GO" id="GO:0000965">
    <property type="term" value="P:mitochondrial RNA 3'-end processing"/>
    <property type="evidence" value="ECO:0007669"/>
    <property type="project" value="TreeGrafter"/>
</dbReference>
<evidence type="ECO:0000256" key="1">
    <source>
        <dbReference type="ARBA" id="ARBA00022741"/>
    </source>
</evidence>
<dbReference type="InterPro" id="IPR050699">
    <property type="entry name" value="RNA-DNA_Helicase"/>
</dbReference>
<feature type="domain" description="Helicase C-terminal" evidence="5">
    <location>
        <begin position="567"/>
        <end position="748"/>
    </location>
</feature>
<evidence type="ECO:0000256" key="3">
    <source>
        <dbReference type="ARBA" id="ARBA00022806"/>
    </source>
</evidence>
<dbReference type="FunFam" id="3.40.50.300:FF:002434">
    <property type="entry name" value="ATP-dependent RNA helicase SUV3, putative"/>
    <property type="match status" value="1"/>
</dbReference>
<evidence type="ECO:0000256" key="4">
    <source>
        <dbReference type="ARBA" id="ARBA00022840"/>
    </source>
</evidence>
<dbReference type="Proteomes" id="UP000054562">
    <property type="component" value="Unassembled WGS sequence"/>
</dbReference>
<proteinExistence type="predicted"/>
<reference evidence="7" key="2">
    <citation type="submission" date="2015-07" db="EMBL/GenBank/DDBJ databases">
        <title>The genome sequence of Plasmodium falciparum IGH-CR14.</title>
        <authorList>
            <consortium name="The Broad Institute Genome Sequencing Platform"/>
            <person name="Volkman S.K."/>
            <person name="Neafsey D.E."/>
            <person name="Dash A.P."/>
            <person name="Chitnis C.E."/>
            <person name="Hartl D.L."/>
            <person name="Young S.K."/>
            <person name="Kodira C.D."/>
            <person name="Zeng Q."/>
            <person name="Koehrsen M."/>
            <person name="Godfrey P."/>
            <person name="Alvarado L."/>
            <person name="Berlin A."/>
            <person name="Borenstein D."/>
            <person name="Chen Z."/>
            <person name="Engels R."/>
            <person name="Freedman E."/>
            <person name="Gellesch M."/>
            <person name="Goldberg J."/>
            <person name="Griggs A."/>
            <person name="Gujja S."/>
            <person name="Heiman D."/>
            <person name="Hepburn T."/>
            <person name="Howarth C."/>
            <person name="Jen D."/>
            <person name="Larson L."/>
            <person name="Lewis B."/>
            <person name="Mehta T."/>
            <person name="Park D."/>
            <person name="Pearson M."/>
            <person name="Roberts A."/>
            <person name="Saif S."/>
            <person name="Shea T."/>
            <person name="Shenoy N."/>
            <person name="Sisk P."/>
            <person name="Stolte C."/>
            <person name="Sykes S."/>
            <person name="Walk T."/>
            <person name="White J."/>
            <person name="Yandava C."/>
            <person name="Wirth D.F."/>
            <person name="Nusbaum C."/>
            <person name="Birren B."/>
        </authorList>
    </citation>
    <scope>NUCLEOTIDE SEQUENCE [LARGE SCALE GENOMIC DNA]</scope>
    <source>
        <strain evidence="7">IGH-CR14</strain>
    </source>
</reference>
<name>A0A0L1IE91_PLAFA</name>
<dbReference type="InterPro" id="IPR022192">
    <property type="entry name" value="SUV3_C"/>
</dbReference>
<reference evidence="7" key="1">
    <citation type="submission" date="2015-07" db="EMBL/GenBank/DDBJ databases">
        <title>Annotation of Plasmodium falciparum IGH-CR14.</title>
        <authorList>
            <consortium name="The Broad Institute Genome Sequencing Platform"/>
            <person name="Volkman S.K."/>
            <person name="Neafsey D.E."/>
            <person name="Dash A.P."/>
            <person name="Chitnis C.E."/>
            <person name="Hartl D.L."/>
            <person name="Young S.K."/>
            <person name="Zeng Q."/>
            <person name="Koehrsen M."/>
            <person name="Alvarado L."/>
            <person name="Berlin A."/>
            <person name="Borenstein D."/>
            <person name="Chapman S.B."/>
            <person name="Chen Z."/>
            <person name="Engels R."/>
            <person name="Freedman E."/>
            <person name="Gellesch M."/>
            <person name="Goldberg J."/>
            <person name="Griggs A."/>
            <person name="Gujja S."/>
            <person name="Heilman E.R."/>
            <person name="Heiman D.I."/>
            <person name="Howarth C."/>
            <person name="Jen D."/>
            <person name="Larson L."/>
            <person name="Mehta T."/>
            <person name="Neiman D."/>
            <person name="Park D."/>
            <person name="Pearson M."/>
            <person name="Roberts A."/>
            <person name="Saif S."/>
            <person name="Shea T."/>
            <person name="Shenoy N."/>
            <person name="Sisk P."/>
            <person name="Stolte C."/>
            <person name="Sykes S."/>
            <person name="Walk T."/>
            <person name="White J."/>
            <person name="Yandava C."/>
            <person name="Haas B."/>
            <person name="Henn M.R."/>
            <person name="Nusbaum C."/>
            <person name="Birren B."/>
        </authorList>
    </citation>
    <scope>NUCLEOTIDE SEQUENCE [LARGE SCALE GENOMIC DNA]</scope>
    <source>
        <strain evidence="7">IGH-CR14</strain>
    </source>
</reference>
<dbReference type="PROSITE" id="PS51194">
    <property type="entry name" value="HELICASE_CTER"/>
    <property type="match status" value="1"/>
</dbReference>
<keyword evidence="2" id="KW-0378">Hydrolase</keyword>
<keyword evidence="1" id="KW-0547">Nucleotide-binding</keyword>
<dbReference type="Pfam" id="PF12513">
    <property type="entry name" value="SUV3_C"/>
    <property type="match status" value="1"/>
</dbReference>
<dbReference type="InterPro" id="IPR027417">
    <property type="entry name" value="P-loop_NTPase"/>
</dbReference>
<keyword evidence="4" id="KW-0067">ATP-binding</keyword>
<dbReference type="GO" id="GO:0004386">
    <property type="term" value="F:helicase activity"/>
    <property type="evidence" value="ECO:0007669"/>
    <property type="project" value="UniProtKB-KW"/>
</dbReference>